<keyword evidence="7 8" id="KW-0002">3D-structure</keyword>
<keyword evidence="4" id="KW-0131">Cell cycle</keyword>
<keyword evidence="4" id="KW-0805">Transcription regulation</keyword>
<organismHost>
    <name type="scientific">Cercopithecidae</name>
    <name type="common">Old World monkeys</name>
    <dbReference type="NCBI Taxonomy" id="9527"/>
</organismHost>
<keyword evidence="4" id="KW-0804">Transcription</keyword>
<keyword evidence="7 8" id="KW-0862">Zinc</keyword>
<dbReference type="EMBL" id="AY159322">
    <property type="protein sequence ID" value="AAO22477.1"/>
    <property type="molecule type" value="Genomic_DNA"/>
</dbReference>
<dbReference type="Proteomes" id="UP000258537">
    <property type="component" value="Segment"/>
</dbReference>
<dbReference type="SMR" id="Q7ZB17"/>
<proteinExistence type="evidence at protein level"/>
<dbReference type="InterPro" id="IPR053711">
    <property type="entry name" value="Lentiviral_Vpx_assoc_factor"/>
</dbReference>
<keyword evidence="1 4" id="KW-1048">Host nucleus</keyword>
<dbReference type="GO" id="GO:0043657">
    <property type="term" value="C:host cell"/>
    <property type="evidence" value="ECO:0007669"/>
    <property type="project" value="GOC"/>
</dbReference>
<organism evidence="5 6">
    <name type="scientific">Simian immunodeficiency virus</name>
    <name type="common">SIV</name>
    <dbReference type="NCBI Taxonomy" id="11723"/>
    <lineage>
        <taxon>Viruses</taxon>
        <taxon>Riboviria</taxon>
        <taxon>Pararnavirae</taxon>
        <taxon>Artverviricota</taxon>
        <taxon>Revtraviricetes</taxon>
        <taxon>Ortervirales</taxon>
        <taxon>Retroviridae</taxon>
        <taxon>Orthoretrovirinae</taxon>
        <taxon>Lentivirus</taxon>
        <taxon>Lentivirus simimdef</taxon>
    </lineage>
</organism>
<evidence type="ECO:0000256" key="2">
    <source>
        <dbReference type="ARBA" id="ARBA00022581"/>
    </source>
</evidence>
<dbReference type="InterPro" id="IPR000012">
    <property type="entry name" value="RetroV_VpR/X"/>
</dbReference>
<keyword evidence="7 8" id="KW-0479">Metal-binding</keyword>
<keyword evidence="4" id="KW-0010">Activator</keyword>
<dbReference type="GO" id="GO:0075732">
    <property type="term" value="P:viral penetration into host nucleus"/>
    <property type="evidence" value="ECO:0007669"/>
    <property type="project" value="UniProtKB-KW"/>
</dbReference>
<keyword evidence="4" id="KW-1160">Virus entry into host cell</keyword>
<reference evidence="5 6" key="1">
    <citation type="journal article" date="2003" name="J. Virol.">
        <title>Characterization and comparison of recombinant simian immunodeficiency virus from drill (Mandrillus leucophaeus) and mandrill (Mandrillus sphinx) isolates.</title>
        <authorList>
            <person name="Hu J."/>
            <person name="Switzer W.M."/>
            <person name="Foley B.T."/>
            <person name="Robertson D.L."/>
            <person name="Goeken R.M."/>
            <person name="Korber B.T."/>
            <person name="Hirsch V.M."/>
            <person name="Beer B.E."/>
        </authorList>
    </citation>
    <scope>NUCLEOTIDE SEQUENCE [LARGE SCALE GENOMIC DNA]</scope>
    <source>
        <strain evidence="5">SIVmnd5440</strain>
    </source>
</reference>
<keyword evidence="3 4" id="KW-0946">Virion</keyword>
<dbReference type="EvolutionaryTrace" id="Q7ZB17"/>
<evidence type="ECO:0007829" key="8">
    <source>
        <dbReference type="PDB" id="5AJA"/>
    </source>
</evidence>
<feature type="binding site" evidence="8">
    <location>
        <position position="83"/>
    </location>
    <ligand>
        <name>Zn(2+)</name>
        <dbReference type="ChEBI" id="CHEBI:29105"/>
        <label>2</label>
    </ligand>
</feature>
<dbReference type="GO" id="GO:0046718">
    <property type="term" value="P:symbiont entry into host cell"/>
    <property type="evidence" value="ECO:0007669"/>
    <property type="project" value="UniProtKB-KW"/>
</dbReference>
<dbReference type="PDBsum" id="4Z8L"/>
<name>Q7ZB17_SIV</name>
<comment type="function">
    <text evidence="4">Stimulates gene expression driven by the HIV-2 LTR. Prevents infected cells from undergoing mitosis and proliferating, by inducing arrest or delay in the G2 phase of the cell cycle. Cell cycle arrest creates a favorable environment for maximizing viral expression and production.</text>
</comment>
<feature type="binding site" evidence="7">
    <location>
        <position position="78"/>
    </location>
    <ligand>
        <name>Zn(2+)</name>
        <dbReference type="ChEBI" id="CHEBI:29105"/>
        <label>1</label>
    </ligand>
</feature>
<dbReference type="PDB" id="5AJA">
    <property type="method" value="X-ray"/>
    <property type="resolution" value="2.65 A"/>
    <property type="chains" value="B=1-99"/>
</dbReference>
<dbReference type="Gene3D" id="1.20.5.4730">
    <property type="match status" value="1"/>
</dbReference>
<reference evidence="7" key="3">
    <citation type="journal article" date="2015" name="J. Biol. Chem.">
        <title>Structural Basis of Clade-specific Engagement of SAMHD1 (Sterile alpha Motif and Histidine/Aspartate-containing Protein 1) Restriction Factors by Lentiviral Viral Protein X (Vpx) Virulence Factors.</title>
        <authorList>
            <person name="Wu Y."/>
            <person name="Koharudin L.M.I."/>
            <person name="Mehrens J."/>
            <person name="DeLucia M."/>
            <person name="Byeon C.H."/>
            <person name="Byeon I.L."/>
            <person name="Calero G."/>
            <person name="Ahn J."/>
            <person name="Gronenborn A.M."/>
        </authorList>
    </citation>
    <scope>X-RAY CRYSTALLOGRAPHY (2.60 ANGSTROMS) OF 1-89 IN COMPLEX WITH ZN(2+)</scope>
</reference>
<evidence type="ECO:0000313" key="6">
    <source>
        <dbReference type="Proteomes" id="UP000258537"/>
    </source>
</evidence>
<evidence type="ECO:0000256" key="1">
    <source>
        <dbReference type="ARBA" id="ARBA00022562"/>
    </source>
</evidence>
<feature type="binding site" evidence="7">
    <location>
        <position position="35"/>
    </location>
    <ligand>
        <name>Zn(2+)</name>
        <dbReference type="ChEBI" id="CHEBI:29105"/>
        <label>1</label>
    </ligand>
</feature>
<dbReference type="GO" id="GO:0044423">
    <property type="term" value="C:virion component"/>
    <property type="evidence" value="ECO:0007669"/>
    <property type="project" value="UniProtKB-KW"/>
</dbReference>
<keyword evidence="4" id="KW-1163">Viral penetration into host nucleus</keyword>
<dbReference type="PDB" id="4Z8L">
    <property type="method" value="X-ray"/>
    <property type="resolution" value="2.60 A"/>
    <property type="chains" value="B/E=1-89"/>
</dbReference>
<evidence type="ECO:0000313" key="5">
    <source>
        <dbReference type="EMBL" id="AAO22477.1"/>
    </source>
</evidence>
<gene>
    <name evidence="5" type="primary">vpx</name>
    <name evidence="4" type="synonym">vpr</name>
</gene>
<keyword evidence="2 4" id="KW-0945">Host-virus interaction</keyword>
<dbReference type="GO" id="GO:0042025">
    <property type="term" value="C:host cell nucleus"/>
    <property type="evidence" value="ECO:0007669"/>
    <property type="project" value="UniProtKB-SubCell"/>
</dbReference>
<accession>Q7ZB17</accession>
<protein>
    <recommendedName>
        <fullName evidence="4">Protein Vpr</fullName>
    </recommendedName>
    <alternativeName>
        <fullName evidence="4">Viral protein R</fullName>
    </alternativeName>
</protein>
<evidence type="ECO:0007829" key="7">
    <source>
        <dbReference type="PDB" id="4Z8L"/>
    </source>
</evidence>
<dbReference type="GO" id="GO:0046872">
    <property type="term" value="F:metal ion binding"/>
    <property type="evidence" value="ECO:0007669"/>
    <property type="project" value="UniProtKB-KW"/>
</dbReference>
<reference evidence="8" key="2">
    <citation type="journal article" date="2015" name="Cell Host Microbe">
        <title>Molecular determinants for recognition of divergent SAMHD1 proteins by the lentiviral accessory protein Vpx.</title>
        <authorList>
            <person name="Schwefel D."/>
            <person name="Boucherit V.C."/>
            <person name="Christodoulou E."/>
            <person name="Walker P.A."/>
            <person name="Stoye J.P."/>
            <person name="Bishop K.N."/>
            <person name="Taylor I.A."/>
        </authorList>
    </citation>
    <scope>X-RAY CRYSTALLOGRAPHY (2.65 ANGSTROMS) IN COMPLEX WITH ZN(2+)</scope>
</reference>
<evidence type="ECO:0000256" key="4">
    <source>
        <dbReference type="RuleBase" id="RU364021"/>
    </source>
</evidence>
<comment type="subcellular location">
    <subcellularLocation>
        <location evidence="4">Virion</location>
    </subcellularLocation>
    <subcellularLocation>
        <location evidence="4">Host nucleus</location>
    </subcellularLocation>
</comment>
<organismHost>
    <name type="scientific">Pan troglodytes</name>
    <name type="common">Chimpanzee</name>
    <dbReference type="NCBI Taxonomy" id="9598"/>
</organismHost>
<feature type="binding site" evidence="8">
    <location>
        <position position="35"/>
    </location>
    <ligand>
        <name>Zn(2+)</name>
        <dbReference type="ChEBI" id="CHEBI:29105"/>
        <label>2</label>
    </ligand>
</feature>
<feature type="binding site" evidence="8">
    <location>
        <position position="78"/>
    </location>
    <ligand>
        <name>Zn(2+)</name>
        <dbReference type="ChEBI" id="CHEBI:29105"/>
        <label>2</label>
    </ligand>
</feature>
<sequence length="99" mass="11709">MAERAPEAPEGAGEVGLEQWLETSLERINREARLHFHPEFLFRLWNTCVEHWHDRHQRSLDYAKYRYLLLMHKAMYTHMQQGCPCRNGRPRGPPPPGMA</sequence>
<evidence type="ECO:0000256" key="3">
    <source>
        <dbReference type="ARBA" id="ARBA00022844"/>
    </source>
</evidence>
<dbReference type="PDBsum" id="5AJA"/>
<dbReference type="Pfam" id="PF00522">
    <property type="entry name" value="VPR"/>
    <property type="match status" value="1"/>
</dbReference>